<organism evidence="9 10">
    <name type="scientific">Rheinheimera salexigens</name>
    <dbReference type="NCBI Taxonomy" id="1628148"/>
    <lineage>
        <taxon>Bacteria</taxon>
        <taxon>Pseudomonadati</taxon>
        <taxon>Pseudomonadota</taxon>
        <taxon>Gammaproteobacteria</taxon>
        <taxon>Chromatiales</taxon>
        <taxon>Chromatiaceae</taxon>
        <taxon>Rheinheimera</taxon>
    </lineage>
</organism>
<gene>
    <name evidence="9" type="ORF">BI198_01375</name>
</gene>
<comment type="catalytic activity">
    <reaction evidence="1">
        <text>ATP + protein L-histidine = ADP + protein N-phospho-L-histidine.</text>
        <dbReference type="EC" id="2.7.13.3"/>
    </reaction>
</comment>
<dbReference type="PRINTS" id="PR00344">
    <property type="entry name" value="BCTRLSENSOR"/>
</dbReference>
<dbReference type="GO" id="GO:0005524">
    <property type="term" value="F:ATP binding"/>
    <property type="evidence" value="ECO:0007669"/>
    <property type="project" value="UniProtKB-KW"/>
</dbReference>
<name>A0A1E7Q2K3_9GAMM</name>
<accession>A0A1E7Q2K3</accession>
<dbReference type="InterPro" id="IPR005467">
    <property type="entry name" value="His_kinase_dom"/>
</dbReference>
<evidence type="ECO:0000256" key="6">
    <source>
        <dbReference type="ARBA" id="ARBA00022840"/>
    </source>
</evidence>
<dbReference type="SUPFAM" id="SSF55874">
    <property type="entry name" value="ATPase domain of HSP90 chaperone/DNA topoisomerase II/histidine kinase"/>
    <property type="match status" value="1"/>
</dbReference>
<dbReference type="PROSITE" id="PS50109">
    <property type="entry name" value="HIS_KIN"/>
    <property type="match status" value="1"/>
</dbReference>
<keyword evidence="7" id="KW-0902">Two-component regulatory system</keyword>
<keyword evidence="5" id="KW-0418">Kinase</keyword>
<evidence type="ECO:0000256" key="3">
    <source>
        <dbReference type="ARBA" id="ARBA00022679"/>
    </source>
</evidence>
<comment type="caution">
    <text evidence="9">The sequence shown here is derived from an EMBL/GenBank/DDBJ whole genome shotgun (WGS) entry which is preliminary data.</text>
</comment>
<dbReference type="Proteomes" id="UP000242258">
    <property type="component" value="Unassembled WGS sequence"/>
</dbReference>
<dbReference type="AlphaFoldDB" id="A0A1E7Q2K3"/>
<keyword evidence="6" id="KW-0067">ATP-binding</keyword>
<dbReference type="STRING" id="1628148.BI198_01375"/>
<evidence type="ECO:0000256" key="5">
    <source>
        <dbReference type="ARBA" id="ARBA00022777"/>
    </source>
</evidence>
<keyword evidence="4" id="KW-0547">Nucleotide-binding</keyword>
<evidence type="ECO:0000256" key="2">
    <source>
        <dbReference type="ARBA" id="ARBA00012438"/>
    </source>
</evidence>
<sequence length="455" mass="51059">MGFNMRLLVLLSSFGVLLLCAANVWLNGPSALAILLTLTTALIAWQIWQHSQLQQRQTTLVLKALANQDTSLTIRGQPRLQSLLAEVQQQLSESRRQAEAKAQYLQTLLSQLDIAVLEFTDSGELLQANPAAQRLLSVVQFKQLQQGQFEPANLQQLAIILQQTNTHYQGQFQWQQLGYTDRLALSIVCTRIAGQVRKLVTLQSIDQALLQQEVQAYQQMTQVLTHEIANSVTPMASLAQSCQHILPAADTVLNQEQHTDLTDALATILRRGQHLTEFILSFNQLSQPVQPRLLQIDLVEVIKNCLALQREAFQQQSIEVQLMMPPQVKLWLDEALIEQVIINLLQNALDAMYDVVQKQLTINLQHNIQQLWQLDIVDNGPGISEQVAQQIFIPFFTTKQTGSGIGLSLSRALLQAQDAQLQYLPSYLSNSMSSNTIKNKPSITPGSCFRIVFKQ</sequence>
<evidence type="ECO:0000256" key="7">
    <source>
        <dbReference type="ARBA" id="ARBA00023012"/>
    </source>
</evidence>
<keyword evidence="10" id="KW-1185">Reference proteome</keyword>
<protein>
    <recommendedName>
        <fullName evidence="2">histidine kinase</fullName>
        <ecNumber evidence="2">2.7.13.3</ecNumber>
    </recommendedName>
</protein>
<dbReference type="Pfam" id="PF02518">
    <property type="entry name" value="HATPase_c"/>
    <property type="match status" value="1"/>
</dbReference>
<keyword evidence="3" id="KW-0808">Transferase</keyword>
<evidence type="ECO:0000313" key="10">
    <source>
        <dbReference type="Proteomes" id="UP000242258"/>
    </source>
</evidence>
<proteinExistence type="predicted"/>
<evidence type="ECO:0000313" key="9">
    <source>
        <dbReference type="EMBL" id="OEY68366.1"/>
    </source>
</evidence>
<reference evidence="10" key="1">
    <citation type="submission" date="2016-09" db="EMBL/GenBank/DDBJ databases">
        <authorList>
            <person name="Wan X."/>
            <person name="Hou S."/>
        </authorList>
    </citation>
    <scope>NUCLEOTIDE SEQUENCE [LARGE SCALE GENOMIC DNA]</scope>
    <source>
        <strain evidence="10">KH87</strain>
    </source>
</reference>
<dbReference type="PANTHER" id="PTHR43065:SF46">
    <property type="entry name" value="C4-DICARBOXYLATE TRANSPORT SENSOR PROTEIN DCTB"/>
    <property type="match status" value="1"/>
</dbReference>
<dbReference type="InterPro" id="IPR036890">
    <property type="entry name" value="HATPase_C_sf"/>
</dbReference>
<evidence type="ECO:0000259" key="8">
    <source>
        <dbReference type="PROSITE" id="PS50109"/>
    </source>
</evidence>
<dbReference type="PANTHER" id="PTHR43065">
    <property type="entry name" value="SENSOR HISTIDINE KINASE"/>
    <property type="match status" value="1"/>
</dbReference>
<dbReference type="GO" id="GO:0004673">
    <property type="term" value="F:protein histidine kinase activity"/>
    <property type="evidence" value="ECO:0007669"/>
    <property type="project" value="UniProtKB-EC"/>
</dbReference>
<dbReference type="EC" id="2.7.13.3" evidence="2"/>
<evidence type="ECO:0000256" key="1">
    <source>
        <dbReference type="ARBA" id="ARBA00000085"/>
    </source>
</evidence>
<dbReference type="InterPro" id="IPR003594">
    <property type="entry name" value="HATPase_dom"/>
</dbReference>
<feature type="domain" description="Histidine kinase" evidence="8">
    <location>
        <begin position="223"/>
        <end position="455"/>
    </location>
</feature>
<evidence type="ECO:0000256" key="4">
    <source>
        <dbReference type="ARBA" id="ARBA00022741"/>
    </source>
</evidence>
<dbReference type="SMART" id="SM00387">
    <property type="entry name" value="HATPase_c"/>
    <property type="match status" value="1"/>
</dbReference>
<dbReference type="Gene3D" id="3.30.565.10">
    <property type="entry name" value="Histidine kinase-like ATPase, C-terminal domain"/>
    <property type="match status" value="1"/>
</dbReference>
<dbReference type="InterPro" id="IPR004358">
    <property type="entry name" value="Sig_transdc_His_kin-like_C"/>
</dbReference>
<dbReference type="GO" id="GO:0000160">
    <property type="term" value="P:phosphorelay signal transduction system"/>
    <property type="evidence" value="ECO:0007669"/>
    <property type="project" value="UniProtKB-KW"/>
</dbReference>
<dbReference type="EMBL" id="MKEK01000001">
    <property type="protein sequence ID" value="OEY68366.1"/>
    <property type="molecule type" value="Genomic_DNA"/>
</dbReference>